<proteinExistence type="predicted"/>
<dbReference type="PANTHER" id="PTHR31474">
    <property type="entry name" value="HR-LIKE LESION-INDUCER"/>
    <property type="match status" value="1"/>
</dbReference>
<name>A0A7N0UVY1_KALFE</name>
<keyword evidence="1" id="KW-0812">Transmembrane</keyword>
<evidence type="ECO:0000256" key="2">
    <source>
        <dbReference type="SAM" id="SignalP"/>
    </source>
</evidence>
<dbReference type="Gramene" id="Kaladp0089s0090.1.v1.1">
    <property type="protein sequence ID" value="Kaladp0089s0090.1.v1.1"/>
    <property type="gene ID" value="Kaladp0089s0090.v1.1"/>
</dbReference>
<keyword evidence="1" id="KW-1133">Transmembrane helix</keyword>
<feature type="transmembrane region" description="Helical" evidence="1">
    <location>
        <begin position="126"/>
        <end position="142"/>
    </location>
</feature>
<evidence type="ECO:0000313" key="3">
    <source>
        <dbReference type="EnsemblPlants" id="Kaladp0089s0090.1.v1.1"/>
    </source>
</evidence>
<dbReference type="Proteomes" id="UP000594263">
    <property type="component" value="Unplaced"/>
</dbReference>
<dbReference type="PANTHER" id="PTHR31474:SF9">
    <property type="entry name" value="HR-LIKE LESION-INDUCING PROTEIN-LIKE PROTEIN"/>
    <property type="match status" value="1"/>
</dbReference>
<keyword evidence="1" id="KW-0472">Membrane</keyword>
<reference evidence="3" key="1">
    <citation type="submission" date="2021-01" db="UniProtKB">
        <authorList>
            <consortium name="EnsemblPlants"/>
        </authorList>
    </citation>
    <scope>IDENTIFICATION</scope>
</reference>
<keyword evidence="4" id="KW-1185">Reference proteome</keyword>
<evidence type="ECO:0000256" key="1">
    <source>
        <dbReference type="SAM" id="Phobius"/>
    </source>
</evidence>
<feature type="signal peptide" evidence="2">
    <location>
        <begin position="1"/>
        <end position="22"/>
    </location>
</feature>
<accession>A0A7N0UVY1</accession>
<protein>
    <recommendedName>
        <fullName evidence="5">HR-like lesion-inducer</fullName>
    </recommendedName>
</protein>
<evidence type="ECO:0008006" key="5">
    <source>
        <dbReference type="Google" id="ProtNLM"/>
    </source>
</evidence>
<sequence>MAFISFLGRVLFASVFILSAYQEFNEFGLDGGPAARAIEPRFKTFAGHVKTHAGLQIPDIETKILVAASVAFKGVGSVLFIFGSSIGAYLLALHQLIATPILYDFYNYDHDEKEYSQLFSKFNQHMALFGALLFFIGMKNSFPKRQLKKKAPKAKAN</sequence>
<dbReference type="InterPro" id="IPR008637">
    <property type="entry name" value="HR_lesion"/>
</dbReference>
<dbReference type="OMA" id="FNAFVNH"/>
<feature type="chain" id="PRO_5029640827" description="HR-like lesion-inducer" evidence="2">
    <location>
        <begin position="23"/>
        <end position="157"/>
    </location>
</feature>
<dbReference type="AlphaFoldDB" id="A0A7N0UVY1"/>
<keyword evidence="2" id="KW-0732">Signal</keyword>
<dbReference type="EnsemblPlants" id="Kaladp0089s0090.1.v1.1">
    <property type="protein sequence ID" value="Kaladp0089s0090.1.v1.1"/>
    <property type="gene ID" value="Kaladp0089s0090.v1.1"/>
</dbReference>
<evidence type="ECO:0000313" key="4">
    <source>
        <dbReference type="Proteomes" id="UP000594263"/>
    </source>
</evidence>
<organism evidence="3 4">
    <name type="scientific">Kalanchoe fedtschenkoi</name>
    <name type="common">Lavender scallops</name>
    <name type="synonym">South American air plant</name>
    <dbReference type="NCBI Taxonomy" id="63787"/>
    <lineage>
        <taxon>Eukaryota</taxon>
        <taxon>Viridiplantae</taxon>
        <taxon>Streptophyta</taxon>
        <taxon>Embryophyta</taxon>
        <taxon>Tracheophyta</taxon>
        <taxon>Spermatophyta</taxon>
        <taxon>Magnoliopsida</taxon>
        <taxon>eudicotyledons</taxon>
        <taxon>Gunneridae</taxon>
        <taxon>Pentapetalae</taxon>
        <taxon>Saxifragales</taxon>
        <taxon>Crassulaceae</taxon>
        <taxon>Kalanchoe</taxon>
    </lineage>
</organism>
<dbReference type="Pfam" id="PF05514">
    <property type="entry name" value="HR_lesion"/>
    <property type="match status" value="1"/>
</dbReference>